<accession>A0A2U8E0K4</accession>
<dbReference type="KEGG" id="elut:CKA38_01525"/>
<dbReference type="OrthoDB" id="9778292at2"/>
<dbReference type="RefSeq" id="WP_108823919.1">
    <property type="nucleotide sequence ID" value="NZ_CP023004.1"/>
</dbReference>
<dbReference type="GO" id="GO:0005737">
    <property type="term" value="C:cytoplasm"/>
    <property type="evidence" value="ECO:0007669"/>
    <property type="project" value="TreeGrafter"/>
</dbReference>
<dbReference type="GO" id="GO:0003924">
    <property type="term" value="F:GTPase activity"/>
    <property type="evidence" value="ECO:0007669"/>
    <property type="project" value="InterPro"/>
</dbReference>
<evidence type="ECO:0000313" key="4">
    <source>
        <dbReference type="EMBL" id="AWI08112.1"/>
    </source>
</evidence>
<dbReference type="Proteomes" id="UP000244896">
    <property type="component" value="Chromosome"/>
</dbReference>
<dbReference type="NCBIfam" id="TIGR00750">
    <property type="entry name" value="lao"/>
    <property type="match status" value="1"/>
</dbReference>
<dbReference type="EMBL" id="CP023004">
    <property type="protein sequence ID" value="AWI08112.1"/>
    <property type="molecule type" value="Genomic_DNA"/>
</dbReference>
<dbReference type="PANTHER" id="PTHR23408">
    <property type="entry name" value="METHYLMALONYL-COA MUTASE"/>
    <property type="match status" value="1"/>
</dbReference>
<dbReference type="InterPro" id="IPR027417">
    <property type="entry name" value="P-loop_NTPase"/>
</dbReference>
<organism evidence="4 5">
    <name type="scientific">Ereboglobus luteus</name>
    <dbReference type="NCBI Taxonomy" id="1796921"/>
    <lineage>
        <taxon>Bacteria</taxon>
        <taxon>Pseudomonadati</taxon>
        <taxon>Verrucomicrobiota</taxon>
        <taxon>Opitutia</taxon>
        <taxon>Opitutales</taxon>
        <taxon>Opitutaceae</taxon>
        <taxon>Ereboglobus</taxon>
    </lineage>
</organism>
<name>A0A2U8E0K4_9BACT</name>
<dbReference type="Gene3D" id="1.10.287.130">
    <property type="match status" value="1"/>
</dbReference>
<dbReference type="SUPFAM" id="SSF52540">
    <property type="entry name" value="P-loop containing nucleoside triphosphate hydrolases"/>
    <property type="match status" value="1"/>
</dbReference>
<dbReference type="InterPro" id="IPR005129">
    <property type="entry name" value="GTPase_ArgK"/>
</dbReference>
<gene>
    <name evidence="4" type="ORF">CKA38_01525</name>
</gene>
<dbReference type="AlphaFoldDB" id="A0A2U8E0K4"/>
<dbReference type="GO" id="GO:0005525">
    <property type="term" value="F:GTP binding"/>
    <property type="evidence" value="ECO:0007669"/>
    <property type="project" value="InterPro"/>
</dbReference>
<dbReference type="Gene3D" id="1.20.5.170">
    <property type="match status" value="1"/>
</dbReference>
<proteinExistence type="inferred from homology"/>
<protein>
    <submittedName>
        <fullName evidence="4">Methylmalonyl Co-A mutase-associated GTPase MeaB</fullName>
    </submittedName>
</protein>
<feature type="compositionally biased region" description="Basic and acidic residues" evidence="2">
    <location>
        <begin position="1"/>
        <end position="14"/>
    </location>
</feature>
<dbReference type="PANTHER" id="PTHR23408:SF3">
    <property type="entry name" value="METHYLMALONIC ACIDURIA TYPE A PROTEIN, MITOCHONDRIAL"/>
    <property type="match status" value="1"/>
</dbReference>
<feature type="domain" description="AAA+ ATPase" evidence="3">
    <location>
        <begin position="109"/>
        <end position="283"/>
    </location>
</feature>
<evidence type="ECO:0000256" key="1">
    <source>
        <dbReference type="ARBA" id="ARBA00009625"/>
    </source>
</evidence>
<dbReference type="Gene3D" id="3.40.50.300">
    <property type="entry name" value="P-loop containing nucleotide triphosphate hydrolases"/>
    <property type="match status" value="1"/>
</dbReference>
<dbReference type="CDD" id="cd03114">
    <property type="entry name" value="MMAA-like"/>
    <property type="match status" value="1"/>
</dbReference>
<evidence type="ECO:0000313" key="5">
    <source>
        <dbReference type="Proteomes" id="UP000244896"/>
    </source>
</evidence>
<feature type="region of interest" description="Disordered" evidence="2">
    <location>
        <begin position="1"/>
        <end position="27"/>
    </location>
</feature>
<keyword evidence="5" id="KW-1185">Reference proteome</keyword>
<sequence>MSEKPETNPHDSTHKQPATGGRPDWVPENAGAAFATWVIEGVKQTGDFAPPSTTPPRRRKLSIDDYVEGIQKQDTTILARAITLVESSAAAHQEQAQQLLARILPDTGKSMRVGITGIPGAGKSTTIESLGTHLCEKGHRVAVLAVDPSSSVHGGSILGDKVRMEKLGRQPGAFIRPSPSGGSLGGVARKSRETILLCEAAGYDVIIVETVGVGQSEVTVRSMVDCFLLLSIAGAGDEVQGIKKGIMELADIMVVNKADGDNKIRAMAARAELERVLHYLRPATEGWTTPALTASAITGEGIDRVWETVLDFFKACRESGILDERRRDQSIAWMHSLIRESLLNDFYQAPTVQALLPQIEHAVANGQKPSLAAAKELLALWKR</sequence>
<comment type="similarity">
    <text evidence="1">Belongs to the SIMIBI class G3E GTPase family. ArgK/MeaB subfamily.</text>
</comment>
<dbReference type="NCBIfam" id="NF006958">
    <property type="entry name" value="PRK09435.1"/>
    <property type="match status" value="1"/>
</dbReference>
<evidence type="ECO:0000256" key="2">
    <source>
        <dbReference type="SAM" id="MobiDB-lite"/>
    </source>
</evidence>
<reference evidence="4 5" key="1">
    <citation type="journal article" date="2018" name="Syst. Appl. Microbiol.">
        <title>Ereboglobus luteus gen. nov. sp. nov. from cockroach guts, and new insights into the oxygen relationship of the genera Opitutus and Didymococcus (Verrucomicrobia: Opitutaceae).</title>
        <authorList>
            <person name="Tegtmeier D."/>
            <person name="Belitz A."/>
            <person name="Radek R."/>
            <person name="Heimerl T."/>
            <person name="Brune A."/>
        </authorList>
    </citation>
    <scope>NUCLEOTIDE SEQUENCE [LARGE SCALE GENOMIC DNA]</scope>
    <source>
        <strain evidence="4 5">Ho45</strain>
    </source>
</reference>
<dbReference type="InterPro" id="IPR003593">
    <property type="entry name" value="AAA+_ATPase"/>
</dbReference>
<dbReference type="Pfam" id="PF03308">
    <property type="entry name" value="MeaB"/>
    <property type="match status" value="1"/>
</dbReference>
<dbReference type="SMART" id="SM00382">
    <property type="entry name" value="AAA"/>
    <property type="match status" value="1"/>
</dbReference>
<evidence type="ECO:0000259" key="3">
    <source>
        <dbReference type="SMART" id="SM00382"/>
    </source>
</evidence>